<dbReference type="EMBL" id="LR904613">
    <property type="protein sequence ID" value="CAD7252963.1"/>
    <property type="molecule type" value="Genomic_DNA"/>
</dbReference>
<organism evidence="3">
    <name type="scientific">Darwinula stevensoni</name>
    <dbReference type="NCBI Taxonomy" id="69355"/>
    <lineage>
        <taxon>Eukaryota</taxon>
        <taxon>Metazoa</taxon>
        <taxon>Ecdysozoa</taxon>
        <taxon>Arthropoda</taxon>
        <taxon>Crustacea</taxon>
        <taxon>Oligostraca</taxon>
        <taxon>Ostracoda</taxon>
        <taxon>Podocopa</taxon>
        <taxon>Podocopida</taxon>
        <taxon>Darwinulocopina</taxon>
        <taxon>Darwinuloidea</taxon>
        <taxon>Darwinulidae</taxon>
        <taxon>Darwinula</taxon>
    </lineage>
</organism>
<dbReference type="GO" id="GO:0003723">
    <property type="term" value="F:RNA binding"/>
    <property type="evidence" value="ECO:0007669"/>
    <property type="project" value="UniProtKB-UniRule"/>
</dbReference>
<sequence>MDSPDLSRLRILKGIFKDGNTLVSMDTFLDKLSEKSLISVSQEVMLKKETYSKQIDETFYILFQKNPRPTYESVEKILIEMGREDIIAKLQDNSKNPVQALKEHCDKNGWKVEYFDVNESGPAHEKKYLMKVAVNTVYQPDEPSKSKKDAKAAAASLCLKNFGLM</sequence>
<proteinExistence type="predicted"/>
<dbReference type="EMBL" id="CAJPEV010005096">
    <property type="protein sequence ID" value="CAG0902740.1"/>
    <property type="molecule type" value="Genomic_DNA"/>
</dbReference>
<evidence type="ECO:0000313" key="3">
    <source>
        <dbReference type="EMBL" id="CAD7252963.1"/>
    </source>
</evidence>
<feature type="domain" description="DRBM" evidence="2">
    <location>
        <begin position="96"/>
        <end position="164"/>
    </location>
</feature>
<keyword evidence="4" id="KW-1185">Reference proteome</keyword>
<dbReference type="InterPro" id="IPR014720">
    <property type="entry name" value="dsRBD_dom"/>
</dbReference>
<evidence type="ECO:0000259" key="2">
    <source>
        <dbReference type="PROSITE" id="PS50137"/>
    </source>
</evidence>
<dbReference type="GO" id="GO:0051726">
    <property type="term" value="P:regulation of cell cycle"/>
    <property type="evidence" value="ECO:0007669"/>
    <property type="project" value="InterPro"/>
</dbReference>
<dbReference type="PANTHER" id="PTHR46528">
    <property type="entry name" value="PROTEIN SON"/>
    <property type="match status" value="1"/>
</dbReference>
<dbReference type="InterPro" id="IPR032922">
    <property type="entry name" value="SON"/>
</dbReference>
<dbReference type="PANTHER" id="PTHR46528:SF1">
    <property type="entry name" value="PROTEIN SON"/>
    <property type="match status" value="1"/>
</dbReference>
<dbReference type="SMART" id="SM00358">
    <property type="entry name" value="DSRM"/>
    <property type="match status" value="1"/>
</dbReference>
<dbReference type="Gene3D" id="3.30.160.20">
    <property type="match status" value="1"/>
</dbReference>
<dbReference type="GO" id="GO:0048024">
    <property type="term" value="P:regulation of mRNA splicing, via spliceosome"/>
    <property type="evidence" value="ECO:0007669"/>
    <property type="project" value="TreeGrafter"/>
</dbReference>
<name>A0A7R9AFT4_9CRUS</name>
<protein>
    <recommendedName>
        <fullName evidence="2">DRBM domain-containing protein</fullName>
    </recommendedName>
</protein>
<evidence type="ECO:0000256" key="1">
    <source>
        <dbReference type="PROSITE-ProRule" id="PRU00266"/>
    </source>
</evidence>
<dbReference type="Proteomes" id="UP000677054">
    <property type="component" value="Unassembled WGS sequence"/>
</dbReference>
<dbReference type="AlphaFoldDB" id="A0A7R9AFT4"/>
<reference evidence="3" key="1">
    <citation type="submission" date="2020-11" db="EMBL/GenBank/DDBJ databases">
        <authorList>
            <person name="Tran Van P."/>
        </authorList>
    </citation>
    <scope>NUCLEOTIDE SEQUENCE</scope>
</reference>
<gene>
    <name evidence="3" type="ORF">DSTB1V02_LOCUS12714</name>
</gene>
<dbReference type="SUPFAM" id="SSF54768">
    <property type="entry name" value="dsRNA-binding domain-like"/>
    <property type="match status" value="1"/>
</dbReference>
<accession>A0A7R9AFT4</accession>
<dbReference type="Pfam" id="PF00035">
    <property type="entry name" value="dsrm"/>
    <property type="match status" value="1"/>
</dbReference>
<dbReference type="OrthoDB" id="10268011at2759"/>
<keyword evidence="1" id="KW-0694">RNA-binding</keyword>
<evidence type="ECO:0000313" key="4">
    <source>
        <dbReference type="Proteomes" id="UP000677054"/>
    </source>
</evidence>
<dbReference type="PROSITE" id="PS50137">
    <property type="entry name" value="DS_RBD"/>
    <property type="match status" value="1"/>
</dbReference>